<reference evidence="2 3" key="1">
    <citation type="journal article" date="2011" name="J. Bacteriol.">
        <title>Genome sequence of the verrucomicrobium Opitutus terrae PB90-1, an abundant inhabitant of rice paddy soil ecosystems.</title>
        <authorList>
            <person name="van Passel M.W."/>
            <person name="Kant R."/>
            <person name="Palva A."/>
            <person name="Copeland A."/>
            <person name="Lucas S."/>
            <person name="Lapidus A."/>
            <person name="Glavina del Rio T."/>
            <person name="Pitluck S."/>
            <person name="Goltsman E."/>
            <person name="Clum A."/>
            <person name="Sun H."/>
            <person name="Schmutz J."/>
            <person name="Larimer F.W."/>
            <person name="Land M.L."/>
            <person name="Hauser L."/>
            <person name="Kyrpides N."/>
            <person name="Mikhailova N."/>
            <person name="Richardson P.P."/>
            <person name="Janssen P.H."/>
            <person name="de Vos W.M."/>
            <person name="Smidt H."/>
        </authorList>
    </citation>
    <scope>NUCLEOTIDE SEQUENCE [LARGE SCALE GENOMIC DNA]</scope>
    <source>
        <strain evidence="3">DSM 11246 / JCM 15787 / PB90-1</strain>
    </source>
</reference>
<organism evidence="2 3">
    <name type="scientific">Opitutus terrae (strain DSM 11246 / JCM 15787 / PB90-1)</name>
    <dbReference type="NCBI Taxonomy" id="452637"/>
    <lineage>
        <taxon>Bacteria</taxon>
        <taxon>Pseudomonadati</taxon>
        <taxon>Verrucomicrobiota</taxon>
        <taxon>Opitutia</taxon>
        <taxon>Opitutales</taxon>
        <taxon>Opitutaceae</taxon>
        <taxon>Opitutus</taxon>
    </lineage>
</organism>
<dbReference type="OrthoDB" id="196551at2"/>
<evidence type="ECO:0000256" key="1">
    <source>
        <dbReference type="SAM" id="Phobius"/>
    </source>
</evidence>
<proteinExistence type="predicted"/>
<dbReference type="KEGG" id="ote:Oter_3607"/>
<dbReference type="Proteomes" id="UP000007013">
    <property type="component" value="Chromosome"/>
</dbReference>
<dbReference type="AlphaFoldDB" id="B1ZWD2"/>
<keyword evidence="1" id="KW-0472">Membrane</keyword>
<gene>
    <name evidence="2" type="ordered locus">Oter_3607</name>
</gene>
<keyword evidence="1" id="KW-0812">Transmembrane</keyword>
<protein>
    <submittedName>
        <fullName evidence="2">Uncharacterized protein</fullName>
    </submittedName>
</protein>
<dbReference type="RefSeq" id="WP_012376413.1">
    <property type="nucleotide sequence ID" value="NC_010571.1"/>
</dbReference>
<evidence type="ECO:0000313" key="2">
    <source>
        <dbReference type="EMBL" id="ACB76884.1"/>
    </source>
</evidence>
<keyword evidence="3" id="KW-1185">Reference proteome</keyword>
<sequence length="142" mass="16260">MNEPLFNGPLAQMLRRAFRDTPNPWPDEIEKAVRAPEAVPLCLNCLAPQTRDGWFCPHCAFPTGDYVAVNPFSQIFVLGELFRRGVTGAPEKRVGVHLFLLVCSVTQYAAFAPVYWFWLWRRQLGRPICEPRREPFVVDLNA</sequence>
<accession>B1ZWD2</accession>
<name>B1ZWD2_OPITP</name>
<dbReference type="HOGENOM" id="CLU_1813862_0_0_0"/>
<keyword evidence="1" id="KW-1133">Transmembrane helix</keyword>
<evidence type="ECO:0000313" key="3">
    <source>
        <dbReference type="Proteomes" id="UP000007013"/>
    </source>
</evidence>
<dbReference type="STRING" id="452637.Oter_3607"/>
<dbReference type="EMBL" id="CP001032">
    <property type="protein sequence ID" value="ACB76884.1"/>
    <property type="molecule type" value="Genomic_DNA"/>
</dbReference>
<feature type="transmembrane region" description="Helical" evidence="1">
    <location>
        <begin position="96"/>
        <end position="118"/>
    </location>
</feature>